<evidence type="ECO:0000313" key="1">
    <source>
        <dbReference type="EMBL" id="KRN08830.1"/>
    </source>
</evidence>
<dbReference type="InterPro" id="IPR009681">
    <property type="entry name" value="Phage_TAC_Siphoviridae"/>
</dbReference>
<dbReference type="AlphaFoldDB" id="J1F410"/>
<dbReference type="OrthoDB" id="2329997at2"/>
<proteinExistence type="predicted"/>
<dbReference type="PATRIC" id="fig|1046596.6.peg.1837"/>
<sequence length="132" mass="15314">MTVKIKGNGLGFKKIFEVKGSVNNQDRADEMLIKLLELSVDNDKDVEQLSEKEQLKFSIENLKKERLFKKDAFLFLQKTLKLTDKQVEEAGENVDFSELGEFLSYVIGRIKGRTEEQIELDKQETEKDPKKE</sequence>
<organism evidence="1 2">
    <name type="scientific">Liquorilactobacillus mali KCTC 3596 = DSM 20444</name>
    <dbReference type="NCBI Taxonomy" id="1046596"/>
    <lineage>
        <taxon>Bacteria</taxon>
        <taxon>Bacillati</taxon>
        <taxon>Bacillota</taxon>
        <taxon>Bacilli</taxon>
        <taxon>Lactobacillales</taxon>
        <taxon>Lactobacillaceae</taxon>
        <taxon>Liquorilactobacillus</taxon>
    </lineage>
</organism>
<protein>
    <submittedName>
        <fullName evidence="1">Uncharacterized protein</fullName>
    </submittedName>
</protein>
<dbReference type="RefSeq" id="WP_003688672.1">
    <property type="nucleotide sequence ID" value="NZ_AKKT01000064.1"/>
</dbReference>
<evidence type="ECO:0000313" key="2">
    <source>
        <dbReference type="Proteomes" id="UP000050898"/>
    </source>
</evidence>
<gene>
    <name evidence="1" type="ORF">FD00_GL001747</name>
</gene>
<name>J1F410_9LACO</name>
<comment type="caution">
    <text evidence="1">The sequence shown here is derived from an EMBL/GenBank/DDBJ whole genome shotgun (WGS) entry which is preliminary data.</text>
</comment>
<dbReference type="GeneID" id="98316215"/>
<dbReference type="Proteomes" id="UP000050898">
    <property type="component" value="Unassembled WGS sequence"/>
</dbReference>
<reference evidence="1 2" key="1">
    <citation type="journal article" date="2015" name="Genome Announc.">
        <title>Expanding the biotechnology potential of lactobacilli through comparative genomics of 213 strains and associated genera.</title>
        <authorList>
            <person name="Sun Z."/>
            <person name="Harris H.M."/>
            <person name="McCann A."/>
            <person name="Guo C."/>
            <person name="Argimon S."/>
            <person name="Zhang W."/>
            <person name="Yang X."/>
            <person name="Jeffery I.B."/>
            <person name="Cooney J.C."/>
            <person name="Kagawa T.F."/>
            <person name="Liu W."/>
            <person name="Song Y."/>
            <person name="Salvetti E."/>
            <person name="Wrobel A."/>
            <person name="Rasinkangas P."/>
            <person name="Parkhill J."/>
            <person name="Rea M.C."/>
            <person name="O'Sullivan O."/>
            <person name="Ritari J."/>
            <person name="Douillard F.P."/>
            <person name="Paul Ross R."/>
            <person name="Yang R."/>
            <person name="Briner A.E."/>
            <person name="Felis G.E."/>
            <person name="de Vos W.M."/>
            <person name="Barrangou R."/>
            <person name="Klaenhammer T.R."/>
            <person name="Caufield P.W."/>
            <person name="Cui Y."/>
            <person name="Zhang H."/>
            <person name="O'Toole P.W."/>
        </authorList>
    </citation>
    <scope>NUCLEOTIDE SEQUENCE [LARGE SCALE GENOMIC DNA]</scope>
    <source>
        <strain evidence="1 2">DSM 20444</strain>
    </source>
</reference>
<keyword evidence="2" id="KW-1185">Reference proteome</keyword>
<dbReference type="Pfam" id="PF06896">
    <property type="entry name" value="Phage_TAC_3"/>
    <property type="match status" value="1"/>
</dbReference>
<dbReference type="EMBL" id="AYYH01000046">
    <property type="protein sequence ID" value="KRN08830.1"/>
    <property type="molecule type" value="Genomic_DNA"/>
</dbReference>
<accession>J1F410</accession>